<keyword evidence="1" id="KW-1133">Transmembrane helix</keyword>
<dbReference type="EMBL" id="JRLW01000008">
    <property type="protein sequence ID" value="KGO89542.1"/>
    <property type="molecule type" value="Genomic_DNA"/>
</dbReference>
<name>A0A0A2MA43_9FLAO</name>
<comment type="caution">
    <text evidence="2">The sequence shown here is derived from an EMBL/GenBank/DDBJ whole genome shotgun (WGS) entry which is preliminary data.</text>
</comment>
<dbReference type="RefSeq" id="WP_035744337.1">
    <property type="nucleotide sequence ID" value="NZ_AUCZ01000003.1"/>
</dbReference>
<dbReference type="Proteomes" id="UP000030121">
    <property type="component" value="Unassembled WGS sequence"/>
</dbReference>
<reference evidence="2 3" key="1">
    <citation type="submission" date="2013-09" db="EMBL/GenBank/DDBJ databases">
        <authorList>
            <person name="Zeng Z."/>
            <person name="Chen C."/>
        </authorList>
    </citation>
    <scope>NUCLEOTIDE SEQUENCE [LARGE SCALE GENOMIC DNA]</scope>
    <source>
        <strain evidence="2 3">GH29-5</strain>
    </source>
</reference>
<feature type="transmembrane region" description="Helical" evidence="1">
    <location>
        <begin position="15"/>
        <end position="33"/>
    </location>
</feature>
<dbReference type="AlphaFoldDB" id="A0A0A2MA43"/>
<keyword evidence="1" id="KW-0812">Transmembrane</keyword>
<dbReference type="STRING" id="1121899.GCA_000430025_00552"/>
<evidence type="ECO:0000256" key="1">
    <source>
        <dbReference type="SAM" id="Phobius"/>
    </source>
</evidence>
<sequence length="190" mass="22271">MLHLNQNNDEETRKYLALGYIFWFAMILGLLFLTASCRSKKTTVETSKIEVKEIVKDSSLIIKTSDLKIEKTVPVFSDNFYPYDTTRTDNPIFENEINNGHTKVRISSTKKGLRITTESKPVENKQEKKNNIINNVKVRETEKKEANTSKTNKVIVPIYFQWWFWLLIVILSVILRYFVLSKIFPDKENE</sequence>
<dbReference type="eggNOG" id="ENOG5032H75">
    <property type="taxonomic scope" value="Bacteria"/>
</dbReference>
<organism evidence="2 3">
    <name type="scientific">Flavobacterium suncheonense GH29-5 = DSM 17707</name>
    <dbReference type="NCBI Taxonomy" id="1121899"/>
    <lineage>
        <taxon>Bacteria</taxon>
        <taxon>Pseudomonadati</taxon>
        <taxon>Bacteroidota</taxon>
        <taxon>Flavobacteriia</taxon>
        <taxon>Flavobacteriales</taxon>
        <taxon>Flavobacteriaceae</taxon>
        <taxon>Flavobacterium</taxon>
    </lineage>
</organism>
<keyword evidence="3" id="KW-1185">Reference proteome</keyword>
<keyword evidence="1" id="KW-0472">Membrane</keyword>
<evidence type="ECO:0000313" key="2">
    <source>
        <dbReference type="EMBL" id="KGO89542.1"/>
    </source>
</evidence>
<feature type="transmembrane region" description="Helical" evidence="1">
    <location>
        <begin position="162"/>
        <end position="180"/>
    </location>
</feature>
<accession>A0A0A2MA43</accession>
<evidence type="ECO:0000313" key="3">
    <source>
        <dbReference type="Proteomes" id="UP000030121"/>
    </source>
</evidence>
<dbReference type="OrthoDB" id="9987413at2"/>
<proteinExistence type="predicted"/>
<protein>
    <submittedName>
        <fullName evidence="2">Uncharacterized protein</fullName>
    </submittedName>
</protein>
<gene>
    <name evidence="2" type="ORF">Q764_07160</name>
</gene>